<accession>A0ABN6PST8</accession>
<organism evidence="1 2">
    <name type="scientific">Sphaerotilus microaerophilus</name>
    <dbReference type="NCBI Taxonomy" id="2914710"/>
    <lineage>
        <taxon>Bacteria</taxon>
        <taxon>Pseudomonadati</taxon>
        <taxon>Pseudomonadota</taxon>
        <taxon>Betaproteobacteria</taxon>
        <taxon>Burkholderiales</taxon>
        <taxon>Sphaerotilaceae</taxon>
        <taxon>Sphaerotilus</taxon>
    </lineage>
</organism>
<dbReference type="InterPro" id="IPR029063">
    <property type="entry name" value="SAM-dependent_MTases_sf"/>
</dbReference>
<sequence length="279" mass="30142">MTLPPTSSSILSSRAAPPAARACWNQLLDHVADRYRPAGRFASHFARGKLGMDPVFRHLLAEGLLPAGAEVLDIGCGQGLLTGLLRAVDVVEARLGWPADWAAAPRGCRVTGVELMSRDVERARAAAASDAAATAVRGEHGRDEFICGDMRLVPFPPCDAVVILDVLHYIPVDEQDAVLARVHAALRPGGRLLLRVGDAQERWGFRVSQWVDRVVTLVRGHSAPPTWGRSLADWQTALRRLGFTVEARPMSQGTPFANVLLIGRRRDGPPPPVANPETS</sequence>
<dbReference type="Gene3D" id="3.40.50.150">
    <property type="entry name" value="Vaccinia Virus protein VP39"/>
    <property type="match status" value="1"/>
</dbReference>
<reference evidence="1" key="1">
    <citation type="submission" date="2022-04" db="EMBL/GenBank/DDBJ databases">
        <title>Whole genome sequence of Sphaerotilus sp. FB-5.</title>
        <authorList>
            <person name="Takeda M."/>
            <person name="Narihara S."/>
            <person name="Akimoto M."/>
            <person name="Akimoto R."/>
            <person name="Nishiyashiki S."/>
            <person name="Murakami T."/>
        </authorList>
    </citation>
    <scope>NUCLEOTIDE SEQUENCE</scope>
    <source>
        <strain evidence="1">FB-5</strain>
    </source>
</reference>
<keyword evidence="2" id="KW-1185">Reference proteome</keyword>
<dbReference type="CDD" id="cd02440">
    <property type="entry name" value="AdoMet_MTases"/>
    <property type="match status" value="1"/>
</dbReference>
<dbReference type="SUPFAM" id="SSF53335">
    <property type="entry name" value="S-adenosyl-L-methionine-dependent methyltransferases"/>
    <property type="match status" value="1"/>
</dbReference>
<name>A0ABN6PST8_9BURK</name>
<dbReference type="RefSeq" id="WP_251970659.1">
    <property type="nucleotide sequence ID" value="NZ_AP025730.1"/>
</dbReference>
<proteinExistence type="predicted"/>
<dbReference type="PANTHER" id="PTHR43464">
    <property type="entry name" value="METHYLTRANSFERASE"/>
    <property type="match status" value="1"/>
</dbReference>
<evidence type="ECO:0000313" key="1">
    <source>
        <dbReference type="EMBL" id="BDI07472.1"/>
    </source>
</evidence>
<evidence type="ECO:0000313" key="2">
    <source>
        <dbReference type="Proteomes" id="UP001057498"/>
    </source>
</evidence>
<gene>
    <name evidence="1" type="ORF">CATMQ487_44420</name>
</gene>
<evidence type="ECO:0008006" key="3">
    <source>
        <dbReference type="Google" id="ProtNLM"/>
    </source>
</evidence>
<dbReference type="Proteomes" id="UP001057498">
    <property type="component" value="Chromosome"/>
</dbReference>
<dbReference type="EMBL" id="AP025730">
    <property type="protein sequence ID" value="BDI07472.1"/>
    <property type="molecule type" value="Genomic_DNA"/>
</dbReference>
<protein>
    <recommendedName>
        <fullName evidence="3">Methyltransferase domain-containing protein</fullName>
    </recommendedName>
</protein>
<dbReference type="PANTHER" id="PTHR43464:SF23">
    <property type="entry name" value="JUVENILE HORMONE ACID O-METHYLTRANSFERASE"/>
    <property type="match status" value="1"/>
</dbReference>
<dbReference type="Pfam" id="PF13489">
    <property type="entry name" value="Methyltransf_23"/>
    <property type="match status" value="1"/>
</dbReference>